<reference evidence="1 2" key="1">
    <citation type="submission" date="2019-10" db="EMBL/GenBank/DDBJ databases">
        <authorList>
            <person name="Karimi E."/>
        </authorList>
    </citation>
    <scope>NUCLEOTIDE SEQUENCE [LARGE SCALE GENOMIC DNA]</scope>
    <source>
        <strain evidence="1">Acinetobacter sp. 8BE</strain>
    </source>
</reference>
<evidence type="ECO:0000313" key="2">
    <source>
        <dbReference type="Proteomes" id="UP000430404"/>
    </source>
</evidence>
<proteinExistence type="predicted"/>
<sequence length="166" mass="19767">MKRRADSAELLIRNYDKFEYELLSVWKAANIKGYSIEIDNESMDLFRLDINKIIEKVNKCNEAKKELDSSIKIFVRRNNPNYTYQDIANFINEFYKLAHFLNLVNKIDPLQADTENFPRITRQFDEIDNFSRTENFGHDETTESIFDKPRRAIERETNNAFNLQVL</sequence>
<name>A0A653K3U6_9GAMM</name>
<organism evidence="1 2">
    <name type="scientific">Acinetobacter proteolyticus</name>
    <dbReference type="NCBI Taxonomy" id="1776741"/>
    <lineage>
        <taxon>Bacteria</taxon>
        <taxon>Pseudomonadati</taxon>
        <taxon>Pseudomonadota</taxon>
        <taxon>Gammaproteobacteria</taxon>
        <taxon>Moraxellales</taxon>
        <taxon>Moraxellaceae</taxon>
        <taxon>Acinetobacter</taxon>
    </lineage>
</organism>
<dbReference type="EMBL" id="CABWKZ010000014">
    <property type="protein sequence ID" value="VXA55203.1"/>
    <property type="molecule type" value="Genomic_DNA"/>
</dbReference>
<gene>
    <name evidence="1" type="ORF">ACI8B_210006</name>
</gene>
<dbReference type="AlphaFoldDB" id="A0A653K3U6"/>
<protein>
    <submittedName>
        <fullName evidence="1">Uncharacterized protein</fullName>
    </submittedName>
</protein>
<dbReference type="Proteomes" id="UP000430404">
    <property type="component" value="Unassembled WGS sequence"/>
</dbReference>
<accession>A0A653K3U6</accession>
<evidence type="ECO:0000313" key="1">
    <source>
        <dbReference type="EMBL" id="VXA55203.1"/>
    </source>
</evidence>